<dbReference type="Gene3D" id="3.30.300.30">
    <property type="match status" value="1"/>
</dbReference>
<dbReference type="GO" id="GO:0031177">
    <property type="term" value="F:phosphopantetheine binding"/>
    <property type="evidence" value="ECO:0007669"/>
    <property type="project" value="InterPro"/>
</dbReference>
<dbReference type="Pfam" id="PF13193">
    <property type="entry name" value="AMP-binding_C"/>
    <property type="match status" value="1"/>
</dbReference>
<dbReference type="InterPro" id="IPR000873">
    <property type="entry name" value="AMP-dep_synth/lig_dom"/>
</dbReference>
<evidence type="ECO:0000313" key="6">
    <source>
        <dbReference type="Proteomes" id="UP000315914"/>
    </source>
</evidence>
<dbReference type="InterPro" id="IPR020802">
    <property type="entry name" value="TesA-like"/>
</dbReference>
<name>A0A560I9Z2_9BRAD</name>
<gene>
    <name evidence="5" type="ORF">FBZ95_10380</name>
</gene>
<evidence type="ECO:0000256" key="3">
    <source>
        <dbReference type="SAM" id="MobiDB-lite"/>
    </source>
</evidence>
<dbReference type="GO" id="GO:0031956">
    <property type="term" value="F:medium-chain fatty acid-CoA ligase activity"/>
    <property type="evidence" value="ECO:0007669"/>
    <property type="project" value="TreeGrafter"/>
</dbReference>
<dbReference type="Pfam" id="PF00975">
    <property type="entry name" value="Thioesterase"/>
    <property type="match status" value="1"/>
</dbReference>
<evidence type="ECO:0000259" key="4">
    <source>
        <dbReference type="PROSITE" id="PS50075"/>
    </source>
</evidence>
<accession>A0A560I9Z2</accession>
<dbReference type="Gene3D" id="1.10.1200.10">
    <property type="entry name" value="ACP-like"/>
    <property type="match status" value="1"/>
</dbReference>
<proteinExistence type="predicted"/>
<dbReference type="Gene3D" id="3.40.50.1820">
    <property type="entry name" value="alpha/beta hydrolase"/>
    <property type="match status" value="1"/>
</dbReference>
<dbReference type="Pfam" id="PF00501">
    <property type="entry name" value="AMP-binding"/>
    <property type="match status" value="1"/>
</dbReference>
<evidence type="ECO:0000256" key="1">
    <source>
        <dbReference type="ARBA" id="ARBA00022450"/>
    </source>
</evidence>
<dbReference type="InterPro" id="IPR045851">
    <property type="entry name" value="AMP-bd_C_sf"/>
</dbReference>
<dbReference type="InterPro" id="IPR036736">
    <property type="entry name" value="ACP-like_sf"/>
</dbReference>
<keyword evidence="5" id="KW-0436">Ligase</keyword>
<dbReference type="SMART" id="SM00824">
    <property type="entry name" value="PKS_TE"/>
    <property type="match status" value="1"/>
</dbReference>
<dbReference type="PROSITE" id="PS50075">
    <property type="entry name" value="CARRIER"/>
    <property type="match status" value="1"/>
</dbReference>
<dbReference type="InterPro" id="IPR009081">
    <property type="entry name" value="PP-bd_ACP"/>
</dbReference>
<dbReference type="InterPro" id="IPR025110">
    <property type="entry name" value="AMP-bd_C"/>
</dbReference>
<organism evidence="5 6">
    <name type="scientific">Bradyrhizobium sacchari</name>
    <dbReference type="NCBI Taxonomy" id="1399419"/>
    <lineage>
        <taxon>Bacteria</taxon>
        <taxon>Pseudomonadati</taxon>
        <taxon>Pseudomonadota</taxon>
        <taxon>Alphaproteobacteria</taxon>
        <taxon>Hyphomicrobiales</taxon>
        <taxon>Nitrobacteraceae</taxon>
        <taxon>Bradyrhizobium</taxon>
    </lineage>
</organism>
<protein>
    <submittedName>
        <fullName evidence="5">Acyl-CoA synthetase (AMP-forming)/AMP-acid ligase II</fullName>
    </submittedName>
</protein>
<dbReference type="PANTHER" id="PTHR43201">
    <property type="entry name" value="ACYL-COA SYNTHETASE"/>
    <property type="match status" value="1"/>
</dbReference>
<dbReference type="InterPro" id="IPR020806">
    <property type="entry name" value="PKS_PP-bd"/>
</dbReference>
<dbReference type="InterPro" id="IPR006162">
    <property type="entry name" value="Ppantetheine_attach_site"/>
</dbReference>
<comment type="caution">
    <text evidence="5">The sequence shown here is derived from an EMBL/GenBank/DDBJ whole genome shotgun (WGS) entry which is preliminary data.</text>
</comment>
<keyword evidence="6" id="KW-1185">Reference proteome</keyword>
<dbReference type="Gene3D" id="3.40.50.12780">
    <property type="entry name" value="N-terminal domain of ligase-like"/>
    <property type="match status" value="1"/>
</dbReference>
<dbReference type="SUPFAM" id="SSF56801">
    <property type="entry name" value="Acetyl-CoA synthetase-like"/>
    <property type="match status" value="1"/>
</dbReference>
<dbReference type="Proteomes" id="UP000315914">
    <property type="component" value="Unassembled WGS sequence"/>
</dbReference>
<dbReference type="InterPro" id="IPR042099">
    <property type="entry name" value="ANL_N_sf"/>
</dbReference>
<dbReference type="EMBL" id="VITW01000003">
    <property type="protein sequence ID" value="TWB78248.1"/>
    <property type="molecule type" value="Genomic_DNA"/>
</dbReference>
<dbReference type="GO" id="GO:0006631">
    <property type="term" value="P:fatty acid metabolic process"/>
    <property type="evidence" value="ECO:0007669"/>
    <property type="project" value="TreeGrafter"/>
</dbReference>
<dbReference type="SUPFAM" id="SSF53474">
    <property type="entry name" value="alpha/beta-Hydrolases"/>
    <property type="match status" value="1"/>
</dbReference>
<reference evidence="5 6" key="1">
    <citation type="submission" date="2019-06" db="EMBL/GenBank/DDBJ databases">
        <title>Genomic Encyclopedia of Type Strains, Phase IV (KMG-V): Genome sequencing to study the core and pangenomes of soil and plant-associated prokaryotes.</title>
        <authorList>
            <person name="Whitman W."/>
        </authorList>
    </citation>
    <scope>NUCLEOTIDE SEQUENCE [LARGE SCALE GENOMIC DNA]</scope>
    <source>
        <strain evidence="5 6">BR 10556</strain>
    </source>
</reference>
<evidence type="ECO:0000313" key="5">
    <source>
        <dbReference type="EMBL" id="TWB78248.1"/>
    </source>
</evidence>
<evidence type="ECO:0000256" key="2">
    <source>
        <dbReference type="ARBA" id="ARBA00022553"/>
    </source>
</evidence>
<sequence length="910" mass="97820">MTEPVVTNLLREIAKSSEEITFVLDGTEPDAQCTLGQVIGRTASRFPQRAAIVSTGFAPLTYGDLQRRLDDIRGQLRVGGFDCSARIGVLMPFGPEAVLAIVAVACCSIAVPLDPRLSPVEVDLRFGMLHLNALLVPQGSDTEARQAAERRGIAIIEAVPAYGGQLGLDVPVRAADRAAIDAEPAPHSPAFILQTSGTTAQPKLIPFSHSNMLAASARLQAWFGLTHQDRCLSVSPPFYSHGLKVTVFTPLLTGGSIAVPANNAIVALDEWLDCLSPTWYSAGPALHAAMLDKVSSLADVRVAHTLRFIVSGGAPLLPDVRDGLQRVLGVPVLEHYGSSEAAQIAANLPPPGPNRPGTCGQPPPGTLAIAGEDGRFLTAGERGEIWIRGPTVFSGYLDAPELNQAAFVGGWFRTGDIGSLDEDGFLSLHGRLGELINRGGDKISPADVESALLRHPAVAEAAAFAVRHPRLGEDVAAAIVSHPHTQTTTAEIRQFLQGELASFKIPHRVLILDQLPKGPTGKVQRRRLRDGGLPQMPMPVVSKASLDLEGELLTLWRRLLKSDAVTLDDDFFASGGDSLLAMEMLSELEQLIGQAVPETILFGAETIRQLVQKLDTQIDTQATPYIHFHGDGNRPPLHFFNGDLVSGHSSMRRMVQLLGPDHPIISINPHGLRGESVPPSIEEMAADRLPLILDRQASGPFVLGGFCNGAIVAFEAARLLMAAGHRVDRVVMVDPPTVSARAAAQAILRPMKRLVSPYSLRWTYQLMVRLEQFFYGSTSKRVSQLYTALINPKKLHDAVFNPYDTIPRALWEPYSLAMAQYLPAPLEVPVTFYAADHDGRAWRALSSQLEVIQVPGGHGGCLTIGAERLVDHLRKRIDALACGVPAPTESHTPASFSHGEQIGGPVGLET</sequence>
<keyword evidence="2" id="KW-0597">Phosphoprotein</keyword>
<feature type="region of interest" description="Disordered" evidence="3">
    <location>
        <begin position="888"/>
        <end position="910"/>
    </location>
</feature>
<keyword evidence="1" id="KW-0596">Phosphopantetheine</keyword>
<dbReference type="InterPro" id="IPR001031">
    <property type="entry name" value="Thioesterase"/>
</dbReference>
<feature type="compositionally biased region" description="Gly residues" evidence="3">
    <location>
        <begin position="901"/>
        <end position="910"/>
    </location>
</feature>
<dbReference type="InterPro" id="IPR029058">
    <property type="entry name" value="AB_hydrolase_fold"/>
</dbReference>
<dbReference type="SMART" id="SM00823">
    <property type="entry name" value="PKS_PP"/>
    <property type="match status" value="1"/>
</dbReference>
<dbReference type="PANTHER" id="PTHR43201:SF32">
    <property type="entry name" value="2-SUCCINYLBENZOATE--COA LIGASE, CHLOROPLASTIC_PEROXISOMAL"/>
    <property type="match status" value="1"/>
</dbReference>
<dbReference type="AlphaFoldDB" id="A0A560I9Z2"/>
<dbReference type="PROSITE" id="PS00012">
    <property type="entry name" value="PHOSPHOPANTETHEINE"/>
    <property type="match status" value="1"/>
</dbReference>
<feature type="domain" description="Carrier" evidence="4">
    <location>
        <begin position="543"/>
        <end position="618"/>
    </location>
</feature>
<dbReference type="Pfam" id="PF00550">
    <property type="entry name" value="PP-binding"/>
    <property type="match status" value="1"/>
</dbReference>